<dbReference type="Proteomes" id="UP001519271">
    <property type="component" value="Unassembled WGS sequence"/>
</dbReference>
<dbReference type="InterPro" id="IPR001199">
    <property type="entry name" value="Cyt_B5-like_heme/steroid-bd"/>
</dbReference>
<dbReference type="SUPFAM" id="SSF55856">
    <property type="entry name" value="Cytochrome b5-like heme/steroid binding domain"/>
    <property type="match status" value="1"/>
</dbReference>
<dbReference type="RefSeq" id="WP_245250821.1">
    <property type="nucleotide sequence ID" value="NZ_JAGGKC010000031.1"/>
</dbReference>
<sequence>MTRNKKIMAASLALMLGTFALAGCTTGEAVGVTGDSAVAAEEQAPAEEKVEDATSSATKKSDESEDAVSSATGGKENPSEKGPKGERGARPEVENTTEQTIPDKTFTLEELSQFDGKNGAAAYIAIDEVVYDVTDADGWTEGEHEGYSAGQDLTEAFESSPHKDSILNGLEIMGKLAE</sequence>
<evidence type="ECO:0000256" key="2">
    <source>
        <dbReference type="SAM" id="SignalP"/>
    </source>
</evidence>
<feature type="compositionally biased region" description="Basic and acidic residues" evidence="1">
    <location>
        <begin position="77"/>
        <end position="93"/>
    </location>
</feature>
<reference evidence="4 5" key="1">
    <citation type="submission" date="2021-03" db="EMBL/GenBank/DDBJ databases">
        <title>Genomic Encyclopedia of Type Strains, Phase IV (KMG-IV): sequencing the most valuable type-strain genomes for metagenomic binning, comparative biology and taxonomic classification.</title>
        <authorList>
            <person name="Goeker M."/>
        </authorList>
    </citation>
    <scope>NUCLEOTIDE SEQUENCE [LARGE SCALE GENOMIC DNA]</scope>
    <source>
        <strain evidence="4 5">DSM 6139</strain>
    </source>
</reference>
<dbReference type="Gene3D" id="3.10.120.10">
    <property type="entry name" value="Cytochrome b5-like heme/steroid binding domain"/>
    <property type="match status" value="1"/>
</dbReference>
<evidence type="ECO:0000256" key="1">
    <source>
        <dbReference type="SAM" id="MobiDB-lite"/>
    </source>
</evidence>
<dbReference type="Pfam" id="PF00173">
    <property type="entry name" value="Cyt-b5"/>
    <property type="match status" value="1"/>
</dbReference>
<protein>
    <submittedName>
        <fullName evidence="4">Heme/steroid binding protein</fullName>
    </submittedName>
</protein>
<evidence type="ECO:0000259" key="3">
    <source>
        <dbReference type="SMART" id="SM01117"/>
    </source>
</evidence>
<evidence type="ECO:0000313" key="5">
    <source>
        <dbReference type="Proteomes" id="UP001519271"/>
    </source>
</evidence>
<feature type="signal peptide" evidence="2">
    <location>
        <begin position="1"/>
        <end position="22"/>
    </location>
</feature>
<gene>
    <name evidence="4" type="ORF">J2Z34_002988</name>
</gene>
<evidence type="ECO:0000313" key="4">
    <source>
        <dbReference type="EMBL" id="MBP1920476.1"/>
    </source>
</evidence>
<feature type="domain" description="Cytochrome b5 heme-binding" evidence="3">
    <location>
        <begin position="106"/>
        <end position="177"/>
    </location>
</feature>
<keyword evidence="5" id="KW-1185">Reference proteome</keyword>
<accession>A0ABS4G7E1</accession>
<organism evidence="4 5">
    <name type="scientific">Youngiibacter multivorans</name>
    <dbReference type="NCBI Taxonomy" id="937251"/>
    <lineage>
        <taxon>Bacteria</taxon>
        <taxon>Bacillati</taxon>
        <taxon>Bacillota</taxon>
        <taxon>Clostridia</taxon>
        <taxon>Eubacteriales</taxon>
        <taxon>Clostridiaceae</taxon>
        <taxon>Youngiibacter</taxon>
    </lineage>
</organism>
<proteinExistence type="predicted"/>
<feature type="region of interest" description="Disordered" evidence="1">
    <location>
        <begin position="36"/>
        <end position="105"/>
    </location>
</feature>
<dbReference type="PROSITE" id="PS51257">
    <property type="entry name" value="PROKAR_LIPOPROTEIN"/>
    <property type="match status" value="1"/>
</dbReference>
<keyword evidence="2" id="KW-0732">Signal</keyword>
<dbReference type="EMBL" id="JAGGKC010000031">
    <property type="protein sequence ID" value="MBP1920476.1"/>
    <property type="molecule type" value="Genomic_DNA"/>
</dbReference>
<dbReference type="InterPro" id="IPR036400">
    <property type="entry name" value="Cyt_B5-like_heme/steroid_sf"/>
</dbReference>
<dbReference type="SMART" id="SM01117">
    <property type="entry name" value="Cyt-b5"/>
    <property type="match status" value="1"/>
</dbReference>
<feature type="chain" id="PRO_5047132902" evidence="2">
    <location>
        <begin position="23"/>
        <end position="178"/>
    </location>
</feature>
<name>A0ABS4G7E1_9CLOT</name>
<comment type="caution">
    <text evidence="4">The sequence shown here is derived from an EMBL/GenBank/DDBJ whole genome shotgun (WGS) entry which is preliminary data.</text>
</comment>